<feature type="transmembrane region" description="Helical" evidence="10">
    <location>
        <begin position="79"/>
        <end position="99"/>
    </location>
</feature>
<keyword evidence="12" id="KW-1185">Reference proteome</keyword>
<dbReference type="GO" id="GO:0016746">
    <property type="term" value="F:acyltransferase activity"/>
    <property type="evidence" value="ECO:0007669"/>
    <property type="project" value="UniProtKB-KW"/>
</dbReference>
<dbReference type="AlphaFoldDB" id="A0A502GKS8"/>
<keyword evidence="5 9" id="KW-0812">Transmembrane</keyword>
<proteinExistence type="inferred from homology"/>
<evidence type="ECO:0000256" key="1">
    <source>
        <dbReference type="ARBA" id="ARBA00004651"/>
    </source>
</evidence>
<dbReference type="PANTHER" id="PTHR13285:SF18">
    <property type="entry name" value="PROTEIN-CYSTEINE N-PALMITOYLTRANSFERASE RASP"/>
    <property type="match status" value="1"/>
</dbReference>
<feature type="transmembrane region" description="Helical" evidence="10">
    <location>
        <begin position="442"/>
        <end position="460"/>
    </location>
</feature>
<feature type="transmembrane region" description="Helical" evidence="10">
    <location>
        <begin position="316"/>
        <end position="345"/>
    </location>
</feature>
<dbReference type="EC" id="2.3.1.-" evidence="9"/>
<comment type="similarity">
    <text evidence="3 9">Belongs to the membrane-bound acyltransferase family.</text>
</comment>
<dbReference type="PIRSF" id="PIRSF500217">
    <property type="entry name" value="AlgI"/>
    <property type="match status" value="1"/>
</dbReference>
<comment type="pathway">
    <text evidence="2 9">Glycan biosynthesis; alginate biosynthesis.</text>
</comment>
<protein>
    <recommendedName>
        <fullName evidence="9">Probable alginate O-acetylase</fullName>
        <ecNumber evidence="9">2.3.1.-</ecNumber>
    </recommendedName>
</protein>
<feature type="transmembrane region" description="Helical" evidence="10">
    <location>
        <begin position="120"/>
        <end position="136"/>
    </location>
</feature>
<comment type="subcellular location">
    <subcellularLocation>
        <location evidence="9">Cell inner membrane</location>
    </subcellularLocation>
    <subcellularLocation>
        <location evidence="1">Cell membrane</location>
        <topology evidence="1">Multi-pass membrane protein</topology>
    </subcellularLocation>
</comment>
<keyword evidence="7 10" id="KW-1133">Transmembrane helix</keyword>
<keyword evidence="8 9" id="KW-0472">Membrane</keyword>
<keyword evidence="4 9" id="KW-1003">Cell membrane</keyword>
<dbReference type="PANTHER" id="PTHR13285">
    <property type="entry name" value="ACYLTRANSFERASE"/>
    <property type="match status" value="1"/>
</dbReference>
<dbReference type="RefSeq" id="WP_140472063.1">
    <property type="nucleotide sequence ID" value="NZ_RCZD01000004.1"/>
</dbReference>
<feature type="transmembrane region" description="Helical" evidence="10">
    <location>
        <begin position="193"/>
        <end position="210"/>
    </location>
</feature>
<dbReference type="GO" id="GO:0042121">
    <property type="term" value="P:alginic acid biosynthetic process"/>
    <property type="evidence" value="ECO:0007669"/>
    <property type="project" value="UniProtKB-UniRule"/>
</dbReference>
<dbReference type="Proteomes" id="UP000317663">
    <property type="component" value="Unassembled WGS sequence"/>
</dbReference>
<name>A0A502GKS8_9GAMM</name>
<keyword evidence="6 9" id="KW-0016">Alginate biosynthesis</keyword>
<evidence type="ECO:0000313" key="11">
    <source>
        <dbReference type="EMBL" id="TPG62739.1"/>
    </source>
</evidence>
<feature type="transmembrane region" description="Helical" evidence="10">
    <location>
        <begin position="6"/>
        <end position="26"/>
    </location>
</feature>
<sequence length="472" mass="54215">MVFSSPAFLFIFFPLFLAIYFLLPIIMRNGFILLASILFYLLGVGSLVAVAGVLLLINWLAALKIGAIYKDGGDSLEKYVLLFTIIANIAPLVFFKYLIFFASIINDLFGFNYITKIKDLHLVLPLGISFYVFHFISYITDVYHKKITPEKDLKKFAVYISLFPHLIAGPLVRYSEIKQQLDVKHRRLIKSDVFWGMVIFSIGLAKKTLIADPLGVVVDATHNPIAIITTYSAWLSSICYSFQIYFDFSGYTDMAIGMARMVGFRFPRNFNRPYAANTITEFWKRWHMTLSRWLRDYVYIPLGGNRSTELKTYRNLFVVFVVCGLWHGAAYTFLIWGVGHGLLIILERMGIIKLEKLKLGSIPLLVLTTLLWVPFRSVDLAETKTFFRAMFNIGDNVQIWTEANLGLADPKVIFILILSLTICLLKDRVFYKFRDTLFKHPVVIGAYSLIVYFLSCISIVEHGFNPFIYFQF</sequence>
<dbReference type="GO" id="GO:0005886">
    <property type="term" value="C:plasma membrane"/>
    <property type="evidence" value="ECO:0007669"/>
    <property type="project" value="UniProtKB-SubCell"/>
</dbReference>
<evidence type="ECO:0000256" key="9">
    <source>
        <dbReference type="PIRNR" id="PIRNR016636"/>
    </source>
</evidence>
<dbReference type="InterPro" id="IPR051085">
    <property type="entry name" value="MB_O-acyltransferase"/>
</dbReference>
<dbReference type="InterPro" id="IPR028362">
    <property type="entry name" value="AlgI"/>
</dbReference>
<dbReference type="EMBL" id="RCZD01000004">
    <property type="protein sequence ID" value="TPG62739.1"/>
    <property type="molecule type" value="Genomic_DNA"/>
</dbReference>
<evidence type="ECO:0000256" key="6">
    <source>
        <dbReference type="ARBA" id="ARBA00022841"/>
    </source>
</evidence>
<evidence type="ECO:0000256" key="3">
    <source>
        <dbReference type="ARBA" id="ARBA00010323"/>
    </source>
</evidence>
<keyword evidence="9" id="KW-0997">Cell inner membrane</keyword>
<evidence type="ECO:0000256" key="2">
    <source>
        <dbReference type="ARBA" id="ARBA00005182"/>
    </source>
</evidence>
<dbReference type="UniPathway" id="UPA00286"/>
<feature type="transmembrane region" description="Helical" evidence="10">
    <location>
        <begin position="156"/>
        <end position="172"/>
    </location>
</feature>
<keyword evidence="9" id="KW-0808">Transferase</keyword>
<evidence type="ECO:0000256" key="8">
    <source>
        <dbReference type="ARBA" id="ARBA00023136"/>
    </source>
</evidence>
<evidence type="ECO:0000256" key="10">
    <source>
        <dbReference type="SAM" id="Phobius"/>
    </source>
</evidence>
<dbReference type="InterPro" id="IPR024194">
    <property type="entry name" value="Ac/AlaTfrase_AlgI/DltB"/>
</dbReference>
<evidence type="ECO:0000256" key="4">
    <source>
        <dbReference type="ARBA" id="ARBA00022475"/>
    </source>
</evidence>
<evidence type="ECO:0000256" key="7">
    <source>
        <dbReference type="ARBA" id="ARBA00022989"/>
    </source>
</evidence>
<reference evidence="11 12" key="1">
    <citation type="journal article" date="2019" name="Environ. Microbiol.">
        <title>Species interactions and distinct microbial communities in high Arctic permafrost affected cryosols are associated with the CH4 and CO2 gas fluxes.</title>
        <authorList>
            <person name="Altshuler I."/>
            <person name="Hamel J."/>
            <person name="Turney S."/>
            <person name="Magnuson E."/>
            <person name="Levesque R."/>
            <person name="Greer C."/>
            <person name="Whyte L.G."/>
        </authorList>
    </citation>
    <scope>NUCLEOTIDE SEQUENCE [LARGE SCALE GENOMIC DNA]</scope>
    <source>
        <strain evidence="11 12">E4</strain>
    </source>
</reference>
<dbReference type="OrthoDB" id="139172at2"/>
<dbReference type="Pfam" id="PF03062">
    <property type="entry name" value="MBOAT"/>
    <property type="match status" value="1"/>
</dbReference>
<dbReference type="InterPro" id="IPR004299">
    <property type="entry name" value="MBOAT_fam"/>
</dbReference>
<evidence type="ECO:0000256" key="5">
    <source>
        <dbReference type="ARBA" id="ARBA00022692"/>
    </source>
</evidence>
<organism evidence="11 12">
    <name type="scientific">Ewingella americana</name>
    <dbReference type="NCBI Taxonomy" id="41202"/>
    <lineage>
        <taxon>Bacteria</taxon>
        <taxon>Pseudomonadati</taxon>
        <taxon>Pseudomonadota</taxon>
        <taxon>Gammaproteobacteria</taxon>
        <taxon>Enterobacterales</taxon>
        <taxon>Yersiniaceae</taxon>
        <taxon>Ewingella</taxon>
    </lineage>
</organism>
<comment type="caution">
    <text evidence="11">The sequence shown here is derived from an EMBL/GenBank/DDBJ whole genome shotgun (WGS) entry which is preliminary data.</text>
</comment>
<accession>A0A502GKS8</accession>
<evidence type="ECO:0000313" key="12">
    <source>
        <dbReference type="Proteomes" id="UP000317663"/>
    </source>
</evidence>
<feature type="transmembrane region" description="Helical" evidence="10">
    <location>
        <begin position="357"/>
        <end position="375"/>
    </location>
</feature>
<gene>
    <name evidence="11" type="ORF">EAH77_09690</name>
</gene>
<keyword evidence="9" id="KW-0012">Acyltransferase</keyword>
<feature type="transmembrane region" description="Helical" evidence="10">
    <location>
        <begin position="38"/>
        <end position="59"/>
    </location>
</feature>
<dbReference type="PIRSF" id="PIRSF016636">
    <property type="entry name" value="AlgI_DltB"/>
    <property type="match status" value="1"/>
</dbReference>